<evidence type="ECO:0000256" key="1">
    <source>
        <dbReference type="ARBA" id="ARBA00004613"/>
    </source>
</evidence>
<dbReference type="CDD" id="cd00273">
    <property type="entry name" value="Chemokine_CXC"/>
    <property type="match status" value="1"/>
</dbReference>
<dbReference type="PANTHER" id="PTHR12015:SF195">
    <property type="entry name" value="CHEMOKINE INTERLEUKIN-8-LIKE DOMAIN-CONTAINING PROTEIN"/>
    <property type="match status" value="1"/>
</dbReference>
<reference evidence="8" key="3">
    <citation type="submission" date="2025-09" db="UniProtKB">
        <authorList>
            <consortium name="Ensembl"/>
        </authorList>
    </citation>
    <scope>IDENTIFICATION</scope>
</reference>
<keyword evidence="9" id="KW-1185">Reference proteome</keyword>
<dbReference type="PRINTS" id="PR00437">
    <property type="entry name" value="SMALLCYTKCXC"/>
</dbReference>
<evidence type="ECO:0000313" key="8">
    <source>
        <dbReference type="Ensembl" id="ENSACCP00020000728.1"/>
    </source>
</evidence>
<keyword evidence="4" id="KW-0964">Secreted</keyword>
<dbReference type="InterPro" id="IPR036048">
    <property type="entry name" value="Interleukin_8-like_sf"/>
</dbReference>
<dbReference type="Ensembl" id="ENSACCT00020000757.1">
    <property type="protein sequence ID" value="ENSACCP00020000728.1"/>
    <property type="gene ID" value="ENSACCG00020000497.1"/>
</dbReference>
<evidence type="ECO:0000256" key="2">
    <source>
        <dbReference type="ARBA" id="ARBA00010665"/>
    </source>
</evidence>
<dbReference type="GeneTree" id="ENSGT00940000162559"/>
<dbReference type="GO" id="GO:0008009">
    <property type="term" value="F:chemokine activity"/>
    <property type="evidence" value="ECO:0007669"/>
    <property type="project" value="InterPro"/>
</dbReference>
<sequence length="134" mass="14759">APAMSPHLLLVLLLAAALCRGAPLAGELRCRCVRTVSEVIPPRRLARVEFVAEGPHCAEPEVIATTKQGQTVCLSPSAPWVKLIVTRILNRWAIADRPLRGFLLSAQHRRTDGRRETRWRGDDIDPDASGAFFS</sequence>
<evidence type="ECO:0000256" key="3">
    <source>
        <dbReference type="ARBA" id="ARBA00022514"/>
    </source>
</evidence>
<feature type="compositionally biased region" description="Basic and acidic residues" evidence="5">
    <location>
        <begin position="114"/>
        <end position="123"/>
    </location>
</feature>
<dbReference type="AlphaFoldDB" id="A0A663DLH3"/>
<keyword evidence="3" id="KW-0202">Cytokine</keyword>
<dbReference type="InterPro" id="IPR001089">
    <property type="entry name" value="Chemokine_CXC"/>
</dbReference>
<dbReference type="InterPro" id="IPR039809">
    <property type="entry name" value="Chemokine_b/g/d"/>
</dbReference>
<feature type="chain" id="PRO_5027641165" description="Chemokine interleukin-8-like domain-containing protein" evidence="6">
    <location>
        <begin position="22"/>
        <end position="134"/>
    </location>
</feature>
<proteinExistence type="inferred from homology"/>
<evidence type="ECO:0000259" key="7">
    <source>
        <dbReference type="SMART" id="SM00199"/>
    </source>
</evidence>
<reference evidence="8" key="1">
    <citation type="submission" date="2021-03" db="EMBL/GenBank/DDBJ databases">
        <authorList>
            <consortium name="Wellcome Sanger Institute Data Sharing"/>
        </authorList>
    </citation>
    <scope>NUCLEOTIDE SEQUENCE [LARGE SCALE GENOMIC DNA]</scope>
</reference>
<dbReference type="InterPro" id="IPR001811">
    <property type="entry name" value="Chemokine_IL8-like_dom"/>
</dbReference>
<evidence type="ECO:0000313" key="9">
    <source>
        <dbReference type="Proteomes" id="UP000472275"/>
    </source>
</evidence>
<dbReference type="GO" id="GO:0005615">
    <property type="term" value="C:extracellular space"/>
    <property type="evidence" value="ECO:0007669"/>
    <property type="project" value="UniProtKB-KW"/>
</dbReference>
<protein>
    <recommendedName>
        <fullName evidence="7">Chemokine interleukin-8-like domain-containing protein</fullName>
    </recommendedName>
</protein>
<organism evidence="8 9">
    <name type="scientific">Aquila chrysaetos chrysaetos</name>
    <dbReference type="NCBI Taxonomy" id="223781"/>
    <lineage>
        <taxon>Eukaryota</taxon>
        <taxon>Metazoa</taxon>
        <taxon>Chordata</taxon>
        <taxon>Craniata</taxon>
        <taxon>Vertebrata</taxon>
        <taxon>Euteleostomi</taxon>
        <taxon>Archelosauria</taxon>
        <taxon>Archosauria</taxon>
        <taxon>Dinosauria</taxon>
        <taxon>Saurischia</taxon>
        <taxon>Theropoda</taxon>
        <taxon>Coelurosauria</taxon>
        <taxon>Aves</taxon>
        <taxon>Neognathae</taxon>
        <taxon>Neoaves</taxon>
        <taxon>Telluraves</taxon>
        <taxon>Accipitrimorphae</taxon>
        <taxon>Accipitriformes</taxon>
        <taxon>Accipitridae</taxon>
        <taxon>Accipitrinae</taxon>
        <taxon>Aquila</taxon>
    </lineage>
</organism>
<name>A0A663DLH3_AQUCH</name>
<reference evidence="8" key="2">
    <citation type="submission" date="2025-08" db="UniProtKB">
        <authorList>
            <consortium name="Ensembl"/>
        </authorList>
    </citation>
    <scope>IDENTIFICATION</scope>
</reference>
<dbReference type="GO" id="GO:0006952">
    <property type="term" value="P:defense response"/>
    <property type="evidence" value="ECO:0007669"/>
    <property type="project" value="InterPro"/>
</dbReference>
<evidence type="ECO:0000256" key="4">
    <source>
        <dbReference type="ARBA" id="ARBA00022525"/>
    </source>
</evidence>
<comment type="similarity">
    <text evidence="2">Belongs to the intercrine alpha (chemokine CxC) family.</text>
</comment>
<dbReference type="Proteomes" id="UP000472275">
    <property type="component" value="Chromosome 1"/>
</dbReference>
<dbReference type="InParanoid" id="A0A663DLH3"/>
<dbReference type="Pfam" id="PF00048">
    <property type="entry name" value="IL8"/>
    <property type="match status" value="1"/>
</dbReference>
<accession>A0A663DLH3</accession>
<evidence type="ECO:0000256" key="6">
    <source>
        <dbReference type="SAM" id="SignalP"/>
    </source>
</evidence>
<dbReference type="InterPro" id="IPR033899">
    <property type="entry name" value="CXC_Chemokine_domain"/>
</dbReference>
<dbReference type="SUPFAM" id="SSF54117">
    <property type="entry name" value="Interleukin 8-like chemokines"/>
    <property type="match status" value="1"/>
</dbReference>
<dbReference type="Gene3D" id="2.40.50.40">
    <property type="match status" value="1"/>
</dbReference>
<keyword evidence="6" id="KW-0732">Signal</keyword>
<feature type="region of interest" description="Disordered" evidence="5">
    <location>
        <begin position="114"/>
        <end position="134"/>
    </location>
</feature>
<feature type="signal peptide" evidence="6">
    <location>
        <begin position="1"/>
        <end position="21"/>
    </location>
</feature>
<comment type="subcellular location">
    <subcellularLocation>
        <location evidence="1">Secreted</location>
    </subcellularLocation>
</comment>
<dbReference type="FunFam" id="2.40.50.40:FF:000004">
    <property type="entry name" value="C-X-C motif chemokine"/>
    <property type="match status" value="1"/>
</dbReference>
<dbReference type="PANTHER" id="PTHR12015">
    <property type="entry name" value="SMALL INDUCIBLE CYTOKINE A"/>
    <property type="match status" value="1"/>
</dbReference>
<dbReference type="GO" id="GO:0006955">
    <property type="term" value="P:immune response"/>
    <property type="evidence" value="ECO:0007669"/>
    <property type="project" value="InterPro"/>
</dbReference>
<dbReference type="SMART" id="SM00199">
    <property type="entry name" value="SCY"/>
    <property type="match status" value="1"/>
</dbReference>
<evidence type="ECO:0000256" key="5">
    <source>
        <dbReference type="SAM" id="MobiDB-lite"/>
    </source>
</evidence>
<feature type="domain" description="Chemokine interleukin-8-like" evidence="7">
    <location>
        <begin position="27"/>
        <end position="88"/>
    </location>
</feature>
<dbReference type="PRINTS" id="PR00436">
    <property type="entry name" value="INTERLEUKIN8"/>
</dbReference>